<dbReference type="Gene3D" id="3.30.1330.60">
    <property type="entry name" value="OmpA-like domain"/>
    <property type="match status" value="1"/>
</dbReference>
<dbReference type="Proteomes" id="UP000000493">
    <property type="component" value="Chromosome"/>
</dbReference>
<evidence type="ECO:0000313" key="6">
    <source>
        <dbReference type="EMBL" id="AEI51218.1"/>
    </source>
</evidence>
<keyword evidence="7" id="KW-1185">Reference proteome</keyword>
<dbReference type="InterPro" id="IPR006665">
    <property type="entry name" value="OmpA-like"/>
</dbReference>
<dbReference type="InterPro" id="IPR006664">
    <property type="entry name" value="OMP_bac"/>
</dbReference>
<dbReference type="PANTHER" id="PTHR30329">
    <property type="entry name" value="STATOR ELEMENT OF FLAGELLAR MOTOR COMPLEX"/>
    <property type="match status" value="1"/>
</dbReference>
<accession>A0A7U3ZQ13</accession>
<dbReference type="EMBL" id="CP002859">
    <property type="protein sequence ID" value="AEI51218.1"/>
    <property type="molecule type" value="Genomic_DNA"/>
</dbReference>
<evidence type="ECO:0000256" key="2">
    <source>
        <dbReference type="ARBA" id="ARBA00023136"/>
    </source>
</evidence>
<evidence type="ECO:0000256" key="1">
    <source>
        <dbReference type="ARBA" id="ARBA00004442"/>
    </source>
</evidence>
<dbReference type="AlphaFoldDB" id="A0A7U3ZQ13"/>
<dbReference type="RefSeq" id="WP_013930502.1">
    <property type="nucleotide sequence ID" value="NC_015703.1"/>
</dbReference>
<reference evidence="7" key="1">
    <citation type="submission" date="2011-06" db="EMBL/GenBank/DDBJ databases">
        <title>The complete genome of chromosome of Runella slithyformis DSM 19594.</title>
        <authorList>
            <consortium name="US DOE Joint Genome Institute (JGI-PGF)"/>
            <person name="Lucas S."/>
            <person name="Han J."/>
            <person name="Lapidus A."/>
            <person name="Bruce D."/>
            <person name="Goodwin L."/>
            <person name="Pitluck S."/>
            <person name="Peters L."/>
            <person name="Kyrpides N."/>
            <person name="Mavromatis K."/>
            <person name="Ivanova N."/>
            <person name="Ovchinnikova G."/>
            <person name="Zhang X."/>
            <person name="Misra M."/>
            <person name="Detter J.C."/>
            <person name="Tapia R."/>
            <person name="Han C."/>
            <person name="Land M."/>
            <person name="Hauser L."/>
            <person name="Markowitz V."/>
            <person name="Cheng J.-F."/>
            <person name="Hugenholtz P."/>
            <person name="Woyke T."/>
            <person name="Wu D."/>
            <person name="Tindall B."/>
            <person name="Faehrich R."/>
            <person name="Brambilla E."/>
            <person name="Klenk H.-P."/>
            <person name="Eisen J.A."/>
        </authorList>
    </citation>
    <scope>NUCLEOTIDE SEQUENCE [LARGE SCALE GENOMIC DNA]</scope>
    <source>
        <strain evidence="7">ATCC 29530 / DSM 19594 / LMG 11500 / NCIMB 11436 / LSU 4</strain>
    </source>
</reference>
<reference evidence="6 7" key="2">
    <citation type="journal article" date="2012" name="Stand. Genomic Sci.">
        <title>Complete genome sequence of the aquatic bacterium Runella slithyformis type strain (LSU 4(T)).</title>
        <authorList>
            <person name="Copeland A."/>
            <person name="Zhang X."/>
            <person name="Misra M."/>
            <person name="Lapidus A."/>
            <person name="Nolan M."/>
            <person name="Lucas S."/>
            <person name="Deshpande S."/>
            <person name="Cheng J.F."/>
            <person name="Tapia R."/>
            <person name="Goodwin L.A."/>
            <person name="Pitluck S."/>
            <person name="Liolios K."/>
            <person name="Pagani I."/>
            <person name="Ivanova N."/>
            <person name="Mikhailova N."/>
            <person name="Pati A."/>
            <person name="Chen A."/>
            <person name="Palaniappan K."/>
            <person name="Land M."/>
            <person name="Hauser L."/>
            <person name="Pan C."/>
            <person name="Jeffries C.D."/>
            <person name="Detter J.C."/>
            <person name="Brambilla E.M."/>
            <person name="Rohde M."/>
            <person name="Djao O.D."/>
            <person name="Goker M."/>
            <person name="Sikorski J."/>
            <person name="Tindall B.J."/>
            <person name="Woyke T."/>
            <person name="Bristow J."/>
            <person name="Eisen J.A."/>
            <person name="Markowitz V."/>
            <person name="Hugenholtz P."/>
            <person name="Kyrpides N.C."/>
            <person name="Klenk H.P."/>
            <person name="Mavromatis K."/>
        </authorList>
    </citation>
    <scope>NUCLEOTIDE SEQUENCE [LARGE SCALE GENOMIC DNA]</scope>
    <source>
        <strain evidence="7">ATCC 29530 / DSM 19594 / LMG 11500 / NCIMB 11436 / LSU 4</strain>
    </source>
</reference>
<evidence type="ECO:0000256" key="4">
    <source>
        <dbReference type="PROSITE-ProRule" id="PRU00473"/>
    </source>
</evidence>
<dbReference type="PANTHER" id="PTHR30329:SF21">
    <property type="entry name" value="LIPOPROTEIN YIAD-RELATED"/>
    <property type="match status" value="1"/>
</dbReference>
<dbReference type="InterPro" id="IPR011659">
    <property type="entry name" value="WD40"/>
</dbReference>
<proteinExistence type="predicted"/>
<dbReference type="GO" id="GO:0009279">
    <property type="term" value="C:cell outer membrane"/>
    <property type="evidence" value="ECO:0007669"/>
    <property type="project" value="UniProtKB-SubCell"/>
</dbReference>
<dbReference type="InterPro" id="IPR036737">
    <property type="entry name" value="OmpA-like_sf"/>
</dbReference>
<sequence>MMAKHIGWWWCVFASIGVSQAQEVQWAGKLVGFSSEFRKENVGLEYRATQALGVPNTIPPFGESACAWSPYNADSNVEEWIRVAFDKPQKARQILIVENFNPGCITQVYAYDPAGKEMLVWTGSGPAVADVGRVLTITVPDSSMIISSVKVALNPARVKGYNQIDAIGLNAGDKPYEPMINVFKDAPKEIVKENLGGGVNTKSQEVAPVISPDGKTIFFTRGKYEKNVGSAETQDVWFSTRQGDIWNEAQNMGAPINNADNNAIVSISPDGKTLYLMNVYRPDGTMTFGLSKATRTKTGWTAPVECKIENIYNLDKKNNTEFTLSPKGNVLVMSVKREDTNGDRDLYVSFLKGDATWSKPLNMGSIINTADVESAPFIATDNKTLYFTSYGHAGYGGGDIFMTRRLDESWTKWSQPENLGPAINTTQWDGFLSIPASGEYAYVSSMQNSMGGEDLFRFKVYNAIRPEPVAIISGSVIDADTRKPVTTEIVANLLKDNSNVSKIEYDPETGEYKIILPLQQSYRLSAIKDGFFPLDEIVDLSKDKRFRDIKRNILLVPIKEGKKITTNSIMFEQSKFELLTESLPDLNRIAEMMLKYANMEILIEGHTDNQGDFKLNMELSENRVKEVKKYLVSKGIPETRLQVKGWGSTKPVASNELEETRKKNRRVEFTILKV</sequence>
<feature type="domain" description="OmpA-like" evidence="5">
    <location>
        <begin position="560"/>
        <end position="674"/>
    </location>
</feature>
<dbReference type="PROSITE" id="PS51123">
    <property type="entry name" value="OMPA_2"/>
    <property type="match status" value="1"/>
</dbReference>
<dbReference type="Pfam" id="PF00691">
    <property type="entry name" value="OmpA"/>
    <property type="match status" value="1"/>
</dbReference>
<dbReference type="InterPro" id="IPR011042">
    <property type="entry name" value="6-blade_b-propeller_TolB-like"/>
</dbReference>
<dbReference type="InterPro" id="IPR050330">
    <property type="entry name" value="Bact_OuterMem_StrucFunc"/>
</dbReference>
<dbReference type="Pfam" id="PF07676">
    <property type="entry name" value="PD40"/>
    <property type="match status" value="3"/>
</dbReference>
<keyword evidence="2 4" id="KW-0472">Membrane</keyword>
<dbReference type="SUPFAM" id="SSF103088">
    <property type="entry name" value="OmpA-like"/>
    <property type="match status" value="1"/>
</dbReference>
<dbReference type="SUPFAM" id="SSF82171">
    <property type="entry name" value="DPP6 N-terminal domain-like"/>
    <property type="match status" value="1"/>
</dbReference>
<protein>
    <submittedName>
        <fullName evidence="6">OmpA/MotB domain protein</fullName>
    </submittedName>
</protein>
<comment type="subcellular location">
    <subcellularLocation>
        <location evidence="1">Cell outer membrane</location>
    </subcellularLocation>
</comment>
<dbReference type="PRINTS" id="PR01021">
    <property type="entry name" value="OMPADOMAIN"/>
</dbReference>
<dbReference type="PRINTS" id="PR01023">
    <property type="entry name" value="NAFLGMOTY"/>
</dbReference>
<evidence type="ECO:0000256" key="3">
    <source>
        <dbReference type="ARBA" id="ARBA00023237"/>
    </source>
</evidence>
<name>A0A7U3ZQ13_RUNSL</name>
<gene>
    <name evidence="6" type="ordered locus">Runsl_4908</name>
</gene>
<dbReference type="CDD" id="cd07185">
    <property type="entry name" value="OmpA_C-like"/>
    <property type="match status" value="1"/>
</dbReference>
<organism evidence="6 7">
    <name type="scientific">Runella slithyformis (strain ATCC 29530 / DSM 19594 / LMG 11500 / NCIMB 11436 / LSU 4)</name>
    <dbReference type="NCBI Taxonomy" id="761193"/>
    <lineage>
        <taxon>Bacteria</taxon>
        <taxon>Pseudomonadati</taxon>
        <taxon>Bacteroidota</taxon>
        <taxon>Cytophagia</taxon>
        <taxon>Cytophagales</taxon>
        <taxon>Spirosomataceae</taxon>
        <taxon>Runella</taxon>
    </lineage>
</organism>
<keyword evidence="3" id="KW-0998">Cell outer membrane</keyword>
<dbReference type="Gene3D" id="2.120.10.30">
    <property type="entry name" value="TolB, C-terminal domain"/>
    <property type="match status" value="1"/>
</dbReference>
<dbReference type="KEGG" id="rsi:Runsl_4908"/>
<evidence type="ECO:0000313" key="7">
    <source>
        <dbReference type="Proteomes" id="UP000000493"/>
    </source>
</evidence>
<evidence type="ECO:0000259" key="5">
    <source>
        <dbReference type="PROSITE" id="PS51123"/>
    </source>
</evidence>